<organism evidence="1 2">
    <name type="scientific">Arenibacter algicola</name>
    <dbReference type="NCBI Taxonomy" id="616991"/>
    <lineage>
        <taxon>Bacteria</taxon>
        <taxon>Pseudomonadati</taxon>
        <taxon>Bacteroidota</taxon>
        <taxon>Flavobacteriia</taxon>
        <taxon>Flavobacteriales</taxon>
        <taxon>Flavobacteriaceae</taxon>
        <taxon>Arenibacter</taxon>
    </lineage>
</organism>
<reference evidence="1 2" key="1">
    <citation type="submission" date="2017-07" db="EMBL/GenBank/DDBJ databases">
        <title>Genome Sequence of Arenibacter algicola Strain SMS7 Isolated from a culture of the Diatom Skeletonema marinoi.</title>
        <authorList>
            <person name="Topel M."/>
            <person name="Pinder M.I.M."/>
            <person name="Johansson O.N."/>
            <person name="Kourtchenko O."/>
            <person name="Godhe A."/>
            <person name="Clarke A.K."/>
        </authorList>
    </citation>
    <scope>NUCLEOTIDE SEQUENCE [LARGE SCALE GENOMIC DNA]</scope>
    <source>
        <strain evidence="1 2">SMS7</strain>
    </source>
</reference>
<dbReference type="PANTHER" id="PTHR43752">
    <property type="entry name" value="BNR/ASP-BOX REPEAT FAMILY PROTEIN"/>
    <property type="match status" value="1"/>
</dbReference>
<dbReference type="RefSeq" id="WP_093979741.1">
    <property type="nucleotide sequence ID" value="NZ_CP022515.1"/>
</dbReference>
<proteinExistence type="predicted"/>
<evidence type="ECO:0000313" key="2">
    <source>
        <dbReference type="Proteomes" id="UP000204551"/>
    </source>
</evidence>
<dbReference type="SUPFAM" id="SSF50939">
    <property type="entry name" value="Sialidases"/>
    <property type="match status" value="1"/>
</dbReference>
<evidence type="ECO:0000313" key="1">
    <source>
        <dbReference type="EMBL" id="ASO07477.1"/>
    </source>
</evidence>
<dbReference type="PANTHER" id="PTHR43752:SF2">
    <property type="entry name" value="BNR_ASP-BOX REPEAT FAMILY PROTEIN"/>
    <property type="match status" value="1"/>
</dbReference>
<dbReference type="Proteomes" id="UP000204551">
    <property type="component" value="Chromosome"/>
</dbReference>
<dbReference type="KEGG" id="aalg:AREALGSMS7_04071"/>
<accession>A0A221V1I6</accession>
<sequence>MKNAIFYTWFASIFLITTSGYSQVFGKLGFDLPIIDLDGANELQIIVDKEQGQYLGHPTTVLLKDGKTIISVYPKGHGKGGIVMKKSLDGGITWSDRLKTPVSWSTSKEVPTLYPTTDAKGKDRLIMFSGTQDHVQGAIRMSISEDEGVTWSELKPIGNYKGIVAMADCIPLKDAGHYLATFHIRGPENSMILYQVESWDGGLSWEEPKELYRASTHHLCEAGLIYSPDKSEIAMLLRENARNYNSQIMFSSDEGKTWSKPKPMPGSLNGDRHQGIYMPDGRLLIQFRDNTPRNRPGNEMSPTEGDWVGWVGSWDDLKNGYEGQFRIRFKDNKKGWDTTYPAAELLPDGTLVCTTYGHWEEGEQPYILSFRFKANLLDNKLKEQRKNALGRIQNVMN</sequence>
<dbReference type="EMBL" id="CP022515">
    <property type="protein sequence ID" value="ASO07477.1"/>
    <property type="molecule type" value="Genomic_DNA"/>
</dbReference>
<name>A0A221V1I6_9FLAO</name>
<protein>
    <submittedName>
        <fullName evidence="1">BNR repeat-like domain protein</fullName>
    </submittedName>
</protein>
<dbReference type="STRING" id="616991.GCA_000733925_04203"/>
<dbReference type="CDD" id="cd15482">
    <property type="entry name" value="Sialidase_non-viral"/>
    <property type="match status" value="1"/>
</dbReference>
<dbReference type="InterPro" id="IPR036278">
    <property type="entry name" value="Sialidase_sf"/>
</dbReference>
<dbReference type="Gene3D" id="2.120.10.10">
    <property type="match status" value="1"/>
</dbReference>
<gene>
    <name evidence="1" type="ORF">AREALGSMS7_04071</name>
</gene>
<dbReference type="AlphaFoldDB" id="A0A221V1I6"/>